<dbReference type="EMBL" id="JAYGJQ010000002">
    <property type="protein sequence ID" value="MEA9356998.1"/>
    <property type="molecule type" value="Genomic_DNA"/>
</dbReference>
<comment type="caution">
    <text evidence="2">The sequence shown here is derived from an EMBL/GenBank/DDBJ whole genome shotgun (WGS) entry which is preliminary data.</text>
</comment>
<dbReference type="Proteomes" id="UP001302274">
    <property type="component" value="Unassembled WGS sequence"/>
</dbReference>
<evidence type="ECO:0000313" key="3">
    <source>
        <dbReference type="Proteomes" id="UP001302274"/>
    </source>
</evidence>
<proteinExistence type="predicted"/>
<keyword evidence="1" id="KW-0732">Signal</keyword>
<evidence type="ECO:0000256" key="1">
    <source>
        <dbReference type="SAM" id="SignalP"/>
    </source>
</evidence>
<reference evidence="2 3" key="1">
    <citation type="submission" date="2023-11" db="EMBL/GenBank/DDBJ databases">
        <title>A Novel Polar Bacteriovorax (B. antarcticus) Isolated from the Biocrust in Antarctica.</title>
        <authorList>
            <person name="Mun W."/>
            <person name="Choi S.Y."/>
            <person name="Mitchell R.J."/>
        </authorList>
    </citation>
    <scope>NUCLEOTIDE SEQUENCE [LARGE SCALE GENOMIC DNA]</scope>
    <source>
        <strain evidence="2 3">PP10</strain>
    </source>
</reference>
<dbReference type="RefSeq" id="WP_323576892.1">
    <property type="nucleotide sequence ID" value="NZ_JAYGJQ010000002.1"/>
</dbReference>
<feature type="signal peptide" evidence="1">
    <location>
        <begin position="1"/>
        <end position="22"/>
    </location>
</feature>
<keyword evidence="3" id="KW-1185">Reference proteome</keyword>
<name>A0ABU5VVB3_9BACT</name>
<feature type="chain" id="PRO_5045529941" evidence="1">
    <location>
        <begin position="23"/>
        <end position="508"/>
    </location>
</feature>
<protein>
    <submittedName>
        <fullName evidence="2">Uncharacterized protein</fullName>
    </submittedName>
</protein>
<sequence>MILKQTLSALVVLSLSTSVVTAAPKTVAQPQFDYSVLSIQDNWATADKAPATPASKRKIASLQTFSESDLSADFKKLRAEWLKVQDPDQLEGLLKKSYANFDSYSDDTKYFLTQAHVALPLRGIVWRLRPLFEKGNSFLGNKATHVSAIQILRSVAGTIDMALPTDQAKATFRYFTEPSADMSNASQFKSIAEFQSFLGNEMAKKLYESTTRIEALIAKDSSKIFVWDNKMLFGTGAFRDDIQRYSGHGAAEMHLAASAYYRSLHGILVFCAYNQDLALDVAKKMGAHVGQDSISILGKEKEDLGLTDEERVGVMTEFTKKKFLSLRDMPNNPYGTNMMKQAYTALKNYVLHAKKAYELLQDKDANPAMALNPIHFSSESQAQLGKGISNMVAVVKGEAEVRDPVSGKSVTVNLPAFYNNPPQNLGVLMANKFEQGANEKTIKAKNGDLLKVRNYDKGRSIGWNNDAWKTFVPSAAGQSSDYMAEARRIMRYSRGTSLVMNLPTLFVR</sequence>
<organism evidence="2 3">
    <name type="scientific">Bacteriovorax antarcticus</name>
    <dbReference type="NCBI Taxonomy" id="3088717"/>
    <lineage>
        <taxon>Bacteria</taxon>
        <taxon>Pseudomonadati</taxon>
        <taxon>Bdellovibrionota</taxon>
        <taxon>Bacteriovoracia</taxon>
        <taxon>Bacteriovoracales</taxon>
        <taxon>Bacteriovoracaceae</taxon>
        <taxon>Bacteriovorax</taxon>
    </lineage>
</organism>
<evidence type="ECO:0000313" key="2">
    <source>
        <dbReference type="EMBL" id="MEA9356998.1"/>
    </source>
</evidence>
<accession>A0ABU5VVB3</accession>
<gene>
    <name evidence="2" type="ORF">SHI21_12305</name>
</gene>